<name>A0A7W9SRW9_ARMRO</name>
<feature type="region of interest" description="Disordered" evidence="1">
    <location>
        <begin position="207"/>
        <end position="230"/>
    </location>
</feature>
<dbReference type="Proteomes" id="UP000520814">
    <property type="component" value="Unassembled WGS sequence"/>
</dbReference>
<keyword evidence="3" id="KW-1185">Reference proteome</keyword>
<dbReference type="AlphaFoldDB" id="A0A7W9SRW9"/>
<evidence type="ECO:0000313" key="3">
    <source>
        <dbReference type="Proteomes" id="UP000520814"/>
    </source>
</evidence>
<gene>
    <name evidence="2" type="ORF">HNQ39_002655</name>
</gene>
<dbReference type="RefSeq" id="WP_184196587.1">
    <property type="nucleotide sequence ID" value="NZ_JACHGW010000002.1"/>
</dbReference>
<dbReference type="EMBL" id="JACHGW010000002">
    <property type="protein sequence ID" value="MBB6050864.1"/>
    <property type="molecule type" value="Genomic_DNA"/>
</dbReference>
<accession>A0A7W9SRW9</accession>
<reference evidence="2 3" key="1">
    <citation type="submission" date="2020-08" db="EMBL/GenBank/DDBJ databases">
        <title>Genomic Encyclopedia of Type Strains, Phase IV (KMG-IV): sequencing the most valuable type-strain genomes for metagenomic binning, comparative biology and taxonomic classification.</title>
        <authorList>
            <person name="Goeker M."/>
        </authorList>
    </citation>
    <scope>NUCLEOTIDE SEQUENCE [LARGE SCALE GENOMIC DNA]</scope>
    <source>
        <strain evidence="2 3">DSM 23562</strain>
    </source>
</reference>
<organism evidence="2 3">
    <name type="scientific">Armatimonas rosea</name>
    <dbReference type="NCBI Taxonomy" id="685828"/>
    <lineage>
        <taxon>Bacteria</taxon>
        <taxon>Bacillati</taxon>
        <taxon>Armatimonadota</taxon>
        <taxon>Armatimonadia</taxon>
        <taxon>Armatimonadales</taxon>
        <taxon>Armatimonadaceae</taxon>
        <taxon>Armatimonas</taxon>
    </lineage>
</organism>
<evidence type="ECO:0000313" key="2">
    <source>
        <dbReference type="EMBL" id="MBB6050864.1"/>
    </source>
</evidence>
<sequence length="230" mass="25600">MTEREEDIDDYLDALVRCDNAPLRQELREKLIALGAEAVPRLLELLAWEHPVIYDIRLILLEQPSGAVLEVVLDRLARLELTGREPADLLILAQTKPELDFFRAVLTKVVQSPSYDDLPALLRILEGAYKSKLAQVYLGAEARLAAQGVLRLAEAEPRPELRAALPLLRSINHRWAVSPLELVSARLRLVRLLRKIDSLPIPAEAGKGTENLPLSAQKPCSTEDAACRGE</sequence>
<protein>
    <submittedName>
        <fullName evidence="2">Uncharacterized protein</fullName>
    </submittedName>
</protein>
<proteinExistence type="predicted"/>
<evidence type="ECO:0000256" key="1">
    <source>
        <dbReference type="SAM" id="MobiDB-lite"/>
    </source>
</evidence>
<comment type="caution">
    <text evidence="2">The sequence shown here is derived from an EMBL/GenBank/DDBJ whole genome shotgun (WGS) entry which is preliminary data.</text>
</comment>